<protein>
    <submittedName>
        <fullName evidence="1">Uncharacterized protein</fullName>
    </submittedName>
</protein>
<keyword evidence="2" id="KW-1185">Reference proteome</keyword>
<name>A0A4P7AH51_9MOLU</name>
<organism evidence="1 2">
    <name type="scientific">Spiroplasma gladiatoris</name>
    <dbReference type="NCBI Taxonomy" id="2143"/>
    <lineage>
        <taxon>Bacteria</taxon>
        <taxon>Bacillati</taxon>
        <taxon>Mycoplasmatota</taxon>
        <taxon>Mollicutes</taxon>
        <taxon>Entomoplasmatales</taxon>
        <taxon>Spiroplasmataceae</taxon>
        <taxon>Spiroplasma</taxon>
    </lineage>
</organism>
<sequence>MKKILNLISVFGLSITTTSMTYELIKNNNQNLYNSKNDIRIFNNVIVQEKPGYYSDINNLNIDQRVVVSRYPSKVGKPDNFKSYIDTFDEIWASTRNYMYGIEDREIRYINVKNMMFDSRNDFLKKYSKVEVSYKYGYNYTDNGNKGWKKGRKGVNIGTPRKESKIIDLNNNDISIVVVDENYPHTSSSFHKIKINIMGQWVNSYSYRLSFSALASLDYNKGSSNAHAAYAGINFSAVDIH</sequence>
<gene>
    <name evidence="1" type="ORF">SGLAD_v1c02420</name>
</gene>
<evidence type="ECO:0000313" key="1">
    <source>
        <dbReference type="EMBL" id="QBQ07441.1"/>
    </source>
</evidence>
<dbReference type="KEGG" id="sgq:SGLAD_v1c02420"/>
<dbReference type="AlphaFoldDB" id="A0A4P7AH51"/>
<dbReference type="OrthoDB" id="9849578at2"/>
<dbReference type="Proteomes" id="UP000294309">
    <property type="component" value="Chromosome"/>
</dbReference>
<dbReference type="EMBL" id="CP038013">
    <property type="protein sequence ID" value="QBQ07441.1"/>
    <property type="molecule type" value="Genomic_DNA"/>
</dbReference>
<accession>A0A4P7AH51</accession>
<proteinExistence type="predicted"/>
<evidence type="ECO:0000313" key="2">
    <source>
        <dbReference type="Proteomes" id="UP000294309"/>
    </source>
</evidence>
<reference evidence="1 2" key="1">
    <citation type="submission" date="2019-03" db="EMBL/GenBank/DDBJ databases">
        <title>Complete genome sequence of Spiroplasma gladiatoris TG-1 (DSM 22552).</title>
        <authorList>
            <person name="Lin Y.-C."/>
            <person name="Chou L."/>
            <person name="Kuo C.-H."/>
        </authorList>
    </citation>
    <scope>NUCLEOTIDE SEQUENCE [LARGE SCALE GENOMIC DNA]</scope>
    <source>
        <strain evidence="1 2">TG-1</strain>
    </source>
</reference>
<dbReference type="RefSeq" id="WP_134297233.1">
    <property type="nucleotide sequence ID" value="NZ_CP038013.1"/>
</dbReference>